<name>I3XWH4_SULBS</name>
<accession>I3XWH4</accession>
<evidence type="ECO:0000313" key="3">
    <source>
        <dbReference type="Proteomes" id="UP000006176"/>
    </source>
</evidence>
<dbReference type="RefSeq" id="WP_014769177.1">
    <property type="nucleotide sequence ID" value="NC_018002.1"/>
</dbReference>
<dbReference type="EMBL" id="CP003333">
    <property type="protein sequence ID" value="AFL68298.1"/>
    <property type="molecule type" value="Genomic_DNA"/>
</dbReference>
<dbReference type="GO" id="GO:0050135">
    <property type="term" value="F:NADP+ nucleosidase activity"/>
    <property type="evidence" value="ECO:0007669"/>
    <property type="project" value="InterPro"/>
</dbReference>
<dbReference type="InterPro" id="IPR019302">
    <property type="entry name" value="CAP12/PCTIR_TIR_dom"/>
</dbReference>
<dbReference type="KEGG" id="sba:Sulba_0999"/>
<sequence length="311" mass="35580">MDEFIEIFIKNKANEIPDSHKDSISKFLPFYTTVANDDLAYLFAYLHSSYNGLFQFLNYKLSANHHYNADSSRELIAVIDMYRSLYKSLQDTDYKFELDDEYLNILNQCEQFLSSSGGSAIPENFSKIDIIEIKPIFKLLYQDKFTSKPTENKKSNIQSQKMKHEKNKVFIVHGHDNETKQEVARFIESIGLEAIILHEQASRSMTIIEKIEHYSNEANFAIVLYTPCDKGRGAKETNVPARDRARQNVVFEHGYLMAKIGRENVCALVKGEIETPSDISGVVYTPLDTNGGWKIELIKELKACGYSLANN</sequence>
<dbReference type="PATRIC" id="fig|760154.4.peg.998"/>
<proteinExistence type="predicted"/>
<dbReference type="Proteomes" id="UP000006176">
    <property type="component" value="Chromosome"/>
</dbReference>
<dbReference type="HOGENOM" id="CLU_1034218_0_0_7"/>
<gene>
    <name evidence="2" type="ordered locus">Sulba_0999</name>
</gene>
<reference evidence="2 3" key="1">
    <citation type="submission" date="2012-06" db="EMBL/GenBank/DDBJ databases">
        <title>Complete sequence of Sulfurospirillum barnesii SES-3.</title>
        <authorList>
            <consortium name="US DOE Joint Genome Institute"/>
            <person name="Lucas S."/>
            <person name="Han J."/>
            <person name="Lapidus A."/>
            <person name="Cheng J.-F."/>
            <person name="Goodwin L."/>
            <person name="Pitluck S."/>
            <person name="Peters L."/>
            <person name="Ovchinnikova G."/>
            <person name="Lu M."/>
            <person name="Detter J.C."/>
            <person name="Han C."/>
            <person name="Tapia R."/>
            <person name="Land M."/>
            <person name="Hauser L."/>
            <person name="Kyrpides N."/>
            <person name="Ivanova N."/>
            <person name="Pagani I."/>
            <person name="Stolz J."/>
            <person name="Arkin A."/>
            <person name="Dehal P."/>
            <person name="Oremland R."/>
            <person name="Saltikov C."/>
            <person name="Basu P."/>
            <person name="Hollibaugh J."/>
            <person name="Newman D."/>
            <person name="Stolyar S."/>
            <person name="Hazen T."/>
            <person name="Woyke T."/>
        </authorList>
    </citation>
    <scope>NUCLEOTIDE SEQUENCE [LARGE SCALE GENOMIC DNA]</scope>
    <source>
        <strain evidence="3">ATCC 700032 / DSM 10660 / SES-3</strain>
    </source>
</reference>
<feature type="domain" description="CD-NTase-associated protein 12/Pycsar effector protein TIR" evidence="1">
    <location>
        <begin position="168"/>
        <end position="288"/>
    </location>
</feature>
<organism evidence="2 3">
    <name type="scientific">Sulfurospirillum barnesii (strain ATCC 700032 / DSM 10660 / SES-3)</name>
    <dbReference type="NCBI Taxonomy" id="760154"/>
    <lineage>
        <taxon>Bacteria</taxon>
        <taxon>Pseudomonadati</taxon>
        <taxon>Campylobacterota</taxon>
        <taxon>Epsilonproteobacteria</taxon>
        <taxon>Campylobacterales</taxon>
        <taxon>Sulfurospirillaceae</taxon>
        <taxon>Sulfurospirillum</taxon>
    </lineage>
</organism>
<evidence type="ECO:0000259" key="1">
    <source>
        <dbReference type="Pfam" id="PF10137"/>
    </source>
</evidence>
<evidence type="ECO:0000313" key="2">
    <source>
        <dbReference type="EMBL" id="AFL68298.1"/>
    </source>
</evidence>
<dbReference type="eggNOG" id="COG4271">
    <property type="taxonomic scope" value="Bacteria"/>
</dbReference>
<dbReference type="STRING" id="760154.Sulba_0999"/>
<dbReference type="Pfam" id="PF10137">
    <property type="entry name" value="CAP12-PCTIR_TIR"/>
    <property type="match status" value="1"/>
</dbReference>
<keyword evidence="3" id="KW-1185">Reference proteome</keyword>
<dbReference type="AlphaFoldDB" id="I3XWH4"/>
<protein>
    <submittedName>
        <fullName evidence="2">Putative nucleotide-binding protein containing TIR-like domain</fullName>
    </submittedName>
</protein>